<evidence type="ECO:0000256" key="11">
    <source>
        <dbReference type="RuleBase" id="RU362091"/>
    </source>
</evidence>
<evidence type="ECO:0000256" key="7">
    <source>
        <dbReference type="ARBA" id="ARBA00023053"/>
    </source>
</evidence>
<feature type="transmembrane region" description="Helical" evidence="12">
    <location>
        <begin position="5"/>
        <end position="26"/>
    </location>
</feature>
<organism evidence="13 14">
    <name type="scientific">Glossina austeni</name>
    <name type="common">Savannah tsetse fly</name>
    <dbReference type="NCBI Taxonomy" id="7395"/>
    <lineage>
        <taxon>Eukaryota</taxon>
        <taxon>Metazoa</taxon>
        <taxon>Ecdysozoa</taxon>
        <taxon>Arthropoda</taxon>
        <taxon>Hexapoda</taxon>
        <taxon>Insecta</taxon>
        <taxon>Pterygota</taxon>
        <taxon>Neoptera</taxon>
        <taxon>Endopterygota</taxon>
        <taxon>Diptera</taxon>
        <taxon>Brachycera</taxon>
        <taxon>Muscomorpha</taxon>
        <taxon>Hippoboscoidea</taxon>
        <taxon>Glossinidae</taxon>
        <taxon>Glossina</taxon>
    </lineage>
</organism>
<feature type="transmembrane region" description="Helical" evidence="12">
    <location>
        <begin position="145"/>
        <end position="170"/>
    </location>
</feature>
<reference evidence="13" key="1">
    <citation type="submission" date="2020-05" db="UniProtKB">
        <authorList>
            <consortium name="EnsemblMetazoa"/>
        </authorList>
    </citation>
    <scope>IDENTIFICATION</scope>
    <source>
        <strain evidence="13">TTRI</strain>
    </source>
</reference>
<dbReference type="AlphaFoldDB" id="A0A1A9UCZ6"/>
<evidence type="ECO:0000256" key="6">
    <source>
        <dbReference type="ARBA" id="ARBA00022989"/>
    </source>
</evidence>
<dbReference type="Gene3D" id="1.20.1730.10">
    <property type="entry name" value="Sodium/glucose cotransporter"/>
    <property type="match status" value="1"/>
</dbReference>
<dbReference type="GO" id="GO:0015293">
    <property type="term" value="F:symporter activity"/>
    <property type="evidence" value="ECO:0007669"/>
    <property type="project" value="TreeGrafter"/>
</dbReference>
<keyword evidence="3" id="KW-0813">Transport</keyword>
<keyword evidence="8" id="KW-0406">Ion transport</keyword>
<sequence>MFWTVVIVVIVGIIYAGGFGPIFEVASDGGRLIFANVNPSMLERETLWGVLIGGFCYWLSFNSVHQSMVQRYLALSTLRKARQSILVFTSSIAFFIIVLCIGGLLTYQAYAKCDPISAKLIDQDDQMFPIYVMQTVGNLPGLPGLFVAGVFGAALSSMSTVLNSTALVILEDIVKNLLKIDLSPKAANHLVRASVFILGAIGLALSFLFQYLEGILSVGVSLTGLASSAQFGIFTLGILFPWTNSIGALTGGIIGYLMAAWIVFGVQISTLMDLIVRDKLPLDVSECPFNVTLPEPREQPDINPIFLISYHWTNPIGVCTTLLVGAI</sequence>
<feature type="transmembrane region" description="Helical" evidence="12">
    <location>
        <begin position="190"/>
        <end position="209"/>
    </location>
</feature>
<keyword evidence="6 12" id="KW-1133">Transmembrane helix</keyword>
<name>A0A1A9UCZ6_GLOAU</name>
<keyword evidence="14" id="KW-1185">Reference proteome</keyword>
<dbReference type="PANTHER" id="PTHR42985:SF41">
    <property type="entry name" value="GH19970P-RELATED"/>
    <property type="match status" value="1"/>
</dbReference>
<evidence type="ECO:0000313" key="13">
    <source>
        <dbReference type="EnsemblMetazoa" id="GAUT000342-PA"/>
    </source>
</evidence>
<dbReference type="InterPro" id="IPR038377">
    <property type="entry name" value="Na/Glc_symporter_sf"/>
</dbReference>
<evidence type="ECO:0000256" key="5">
    <source>
        <dbReference type="ARBA" id="ARBA00022692"/>
    </source>
</evidence>
<evidence type="ECO:0008006" key="15">
    <source>
        <dbReference type="Google" id="ProtNLM"/>
    </source>
</evidence>
<evidence type="ECO:0000256" key="12">
    <source>
        <dbReference type="SAM" id="Phobius"/>
    </source>
</evidence>
<evidence type="ECO:0000256" key="8">
    <source>
        <dbReference type="ARBA" id="ARBA00023065"/>
    </source>
</evidence>
<dbReference type="InterPro" id="IPR001734">
    <property type="entry name" value="Na/solute_symporter"/>
</dbReference>
<evidence type="ECO:0000256" key="4">
    <source>
        <dbReference type="ARBA" id="ARBA00022475"/>
    </source>
</evidence>
<comment type="similarity">
    <text evidence="2 11">Belongs to the sodium:solute symporter (SSF) (TC 2.A.21) family.</text>
</comment>
<proteinExistence type="inferred from homology"/>
<evidence type="ECO:0000256" key="9">
    <source>
        <dbReference type="ARBA" id="ARBA00023136"/>
    </source>
</evidence>
<feature type="transmembrane region" description="Helical" evidence="12">
    <location>
        <begin position="246"/>
        <end position="264"/>
    </location>
</feature>
<protein>
    <recommendedName>
        <fullName evidence="15">Sodium/solute symporter</fullName>
    </recommendedName>
</protein>
<dbReference type="GO" id="GO:0005886">
    <property type="term" value="C:plasma membrane"/>
    <property type="evidence" value="ECO:0007669"/>
    <property type="project" value="UniProtKB-SubCell"/>
</dbReference>
<keyword evidence="5 12" id="KW-0812">Transmembrane</keyword>
<evidence type="ECO:0000256" key="1">
    <source>
        <dbReference type="ARBA" id="ARBA00004651"/>
    </source>
</evidence>
<dbReference type="EnsemblMetazoa" id="GAUT000342-RA">
    <property type="protein sequence ID" value="GAUT000342-PA"/>
    <property type="gene ID" value="GAUT000342"/>
</dbReference>
<keyword evidence="9 12" id="KW-0472">Membrane</keyword>
<dbReference type="PANTHER" id="PTHR42985">
    <property type="entry name" value="SODIUM-COUPLED MONOCARBOXYLATE TRANSPORTER"/>
    <property type="match status" value="1"/>
</dbReference>
<accession>A0A1A9UCZ6</accession>
<evidence type="ECO:0000313" key="14">
    <source>
        <dbReference type="Proteomes" id="UP000078200"/>
    </source>
</evidence>
<keyword evidence="7" id="KW-0915">Sodium</keyword>
<feature type="transmembrane region" description="Helical" evidence="12">
    <location>
        <begin position="85"/>
        <end position="110"/>
    </location>
</feature>
<evidence type="ECO:0000256" key="2">
    <source>
        <dbReference type="ARBA" id="ARBA00006434"/>
    </source>
</evidence>
<dbReference type="Pfam" id="PF00474">
    <property type="entry name" value="SSF"/>
    <property type="match status" value="1"/>
</dbReference>
<keyword evidence="4" id="KW-1003">Cell membrane</keyword>
<evidence type="ECO:0000256" key="3">
    <source>
        <dbReference type="ARBA" id="ARBA00022448"/>
    </source>
</evidence>
<dbReference type="PROSITE" id="PS50283">
    <property type="entry name" value="NA_SOLUT_SYMP_3"/>
    <property type="match status" value="1"/>
</dbReference>
<feature type="transmembrane region" description="Helical" evidence="12">
    <location>
        <begin position="46"/>
        <end position="64"/>
    </location>
</feature>
<feature type="transmembrane region" description="Helical" evidence="12">
    <location>
        <begin position="215"/>
        <end position="239"/>
    </location>
</feature>
<evidence type="ECO:0000256" key="10">
    <source>
        <dbReference type="ARBA" id="ARBA00023201"/>
    </source>
</evidence>
<comment type="subcellular location">
    <subcellularLocation>
        <location evidence="1">Cell membrane</location>
        <topology evidence="1">Multi-pass membrane protein</topology>
    </subcellularLocation>
</comment>
<dbReference type="Proteomes" id="UP000078200">
    <property type="component" value="Unassembled WGS sequence"/>
</dbReference>
<dbReference type="VEuPathDB" id="VectorBase:GAUT000342"/>
<dbReference type="InterPro" id="IPR051163">
    <property type="entry name" value="Sodium:Solute_Symporter_SSF"/>
</dbReference>
<keyword evidence="10" id="KW-0739">Sodium transport</keyword>
<dbReference type="GO" id="GO:0006814">
    <property type="term" value="P:sodium ion transport"/>
    <property type="evidence" value="ECO:0007669"/>
    <property type="project" value="UniProtKB-KW"/>
</dbReference>
<dbReference type="STRING" id="7395.A0A1A9UCZ6"/>